<feature type="compositionally biased region" description="Basic and acidic residues" evidence="1">
    <location>
        <begin position="1"/>
        <end position="13"/>
    </location>
</feature>
<evidence type="ECO:0000313" key="3">
    <source>
        <dbReference type="Proteomes" id="UP000239757"/>
    </source>
</evidence>
<reference evidence="2 3" key="1">
    <citation type="submission" date="2015-01" db="EMBL/GenBank/DDBJ databases">
        <title>Genome of allotetraploid Gossypium barbadense reveals genomic plasticity and fiber elongation in cotton evolution.</title>
        <authorList>
            <person name="Chen X."/>
            <person name="Liu X."/>
            <person name="Zhao B."/>
            <person name="Zheng H."/>
            <person name="Hu Y."/>
            <person name="Lu G."/>
            <person name="Yang C."/>
            <person name="Chen J."/>
            <person name="Shan C."/>
            <person name="Zhang L."/>
            <person name="Zhou Y."/>
            <person name="Wang L."/>
            <person name="Guo W."/>
            <person name="Bai Y."/>
            <person name="Ruan J."/>
            <person name="Shangguan X."/>
            <person name="Mao Y."/>
            <person name="Jiang J."/>
            <person name="Zhu Y."/>
            <person name="Lei J."/>
            <person name="Kang H."/>
            <person name="Chen S."/>
            <person name="He X."/>
            <person name="Wang R."/>
            <person name="Wang Y."/>
            <person name="Chen J."/>
            <person name="Wang L."/>
            <person name="Yu S."/>
            <person name="Wang B."/>
            <person name="Wei J."/>
            <person name="Song S."/>
            <person name="Lu X."/>
            <person name="Gao Z."/>
            <person name="Gu W."/>
            <person name="Deng X."/>
            <person name="Ma D."/>
            <person name="Wang S."/>
            <person name="Liang W."/>
            <person name="Fang L."/>
            <person name="Cai C."/>
            <person name="Zhu X."/>
            <person name="Zhou B."/>
            <person name="Zhang Y."/>
            <person name="Chen Z."/>
            <person name="Xu S."/>
            <person name="Zhu R."/>
            <person name="Wang S."/>
            <person name="Zhang T."/>
            <person name="Zhao G."/>
        </authorList>
    </citation>
    <scope>NUCLEOTIDE SEQUENCE [LARGE SCALE GENOMIC DNA]</scope>
    <source>
        <strain evidence="3">cv. Xinhai21</strain>
        <tissue evidence="2">Leaf</tissue>
    </source>
</reference>
<proteinExistence type="predicted"/>
<sequence length="164" mass="18215">MLAEKKSRQKVRDPSQMNAENLAKNIGGSRFKALMKLDLNASVSSGDKIERIRNQCNKSKDITNGDHQKEEILRQSNSQLVSKMVEKGPPNESGFKNITSLVRSNSAVNGLHVGPVLTNRLVDDTHFRNEESSKNLNKTNKLLDFNGPLEGDALPKMDKVMKGL</sequence>
<organism evidence="2 3">
    <name type="scientific">Gossypium barbadense</name>
    <name type="common">Sea Island cotton</name>
    <name type="synonym">Hibiscus barbadensis</name>
    <dbReference type="NCBI Taxonomy" id="3634"/>
    <lineage>
        <taxon>Eukaryota</taxon>
        <taxon>Viridiplantae</taxon>
        <taxon>Streptophyta</taxon>
        <taxon>Embryophyta</taxon>
        <taxon>Tracheophyta</taxon>
        <taxon>Spermatophyta</taxon>
        <taxon>Magnoliopsida</taxon>
        <taxon>eudicotyledons</taxon>
        <taxon>Gunneridae</taxon>
        <taxon>Pentapetalae</taxon>
        <taxon>rosids</taxon>
        <taxon>malvids</taxon>
        <taxon>Malvales</taxon>
        <taxon>Malvaceae</taxon>
        <taxon>Malvoideae</taxon>
        <taxon>Gossypium</taxon>
    </lineage>
</organism>
<feature type="region of interest" description="Disordered" evidence="1">
    <location>
        <begin position="1"/>
        <end position="24"/>
    </location>
</feature>
<evidence type="ECO:0000313" key="2">
    <source>
        <dbReference type="EMBL" id="PPS13134.1"/>
    </source>
</evidence>
<accession>A0A2P5YC36</accession>
<dbReference type="AlphaFoldDB" id="A0A2P5YC36"/>
<name>A0A2P5YC36_GOSBA</name>
<evidence type="ECO:0000256" key="1">
    <source>
        <dbReference type="SAM" id="MobiDB-lite"/>
    </source>
</evidence>
<dbReference type="EMBL" id="KZ663387">
    <property type="protein sequence ID" value="PPS13134.1"/>
    <property type="molecule type" value="Genomic_DNA"/>
</dbReference>
<dbReference type="Proteomes" id="UP000239757">
    <property type="component" value="Unassembled WGS sequence"/>
</dbReference>
<gene>
    <name evidence="2" type="ORF">GOBAR_AA07500</name>
</gene>
<protein>
    <submittedName>
        <fullName evidence="2">Uncharacterized protein</fullName>
    </submittedName>
</protein>
<dbReference type="OrthoDB" id="10342763at2759"/>